<name>A0A3N4KQ01_9PEZI</name>
<accession>A0A3N4KQ01</accession>
<dbReference type="GO" id="GO:0005739">
    <property type="term" value="C:mitochondrion"/>
    <property type="evidence" value="ECO:0007669"/>
    <property type="project" value="GOC"/>
</dbReference>
<evidence type="ECO:0000256" key="1">
    <source>
        <dbReference type="SAM" id="MobiDB-lite"/>
    </source>
</evidence>
<protein>
    <recommendedName>
        <fullName evidence="2">Zinc finger CHCC-type domain-containing protein</fullName>
    </recommendedName>
</protein>
<feature type="region of interest" description="Disordered" evidence="1">
    <location>
        <begin position="17"/>
        <end position="47"/>
    </location>
</feature>
<dbReference type="FunFam" id="2.60.260.40:FF:000003">
    <property type="entry name" value="NADH dehydrogenase [ubiquinone] iron-sulfur protein 6, mitochondrial"/>
    <property type="match status" value="1"/>
</dbReference>
<dbReference type="Pfam" id="PF10276">
    <property type="entry name" value="zf-CHCC"/>
    <property type="match status" value="1"/>
</dbReference>
<feature type="compositionally biased region" description="Polar residues" evidence="1">
    <location>
        <begin position="23"/>
        <end position="44"/>
    </location>
</feature>
<sequence length="171" mass="19100">MFRPITPLTRTLLRPLARSTRTYSSTPPVEPTTNATTVHDTGSTDPAPLRETALEGQKARVLQAPNRATTWSRSQQPRELAMVGPRFEQTILERQPAAWAAIELIHQQPVRWSEKRVVACDGGGGPMGHPRVFINVDKPEIVPCGYCGLPFAHVHHKEHLSKLEKVDYPLE</sequence>
<dbReference type="PANTHER" id="PTHR13156:SF0">
    <property type="entry name" value="NADH DEHYDROGENASE [UBIQUINONE] IRON-SULFUR PROTEIN 6, MITOCHONDRIAL"/>
    <property type="match status" value="1"/>
</dbReference>
<dbReference type="OrthoDB" id="307899at2759"/>
<feature type="domain" description="Zinc finger CHCC-type" evidence="2">
    <location>
        <begin position="116"/>
        <end position="151"/>
    </location>
</feature>
<keyword evidence="4" id="KW-1185">Reference proteome</keyword>
<dbReference type="Proteomes" id="UP000277580">
    <property type="component" value="Unassembled WGS sequence"/>
</dbReference>
<evidence type="ECO:0000313" key="4">
    <source>
        <dbReference type="Proteomes" id="UP000277580"/>
    </source>
</evidence>
<dbReference type="Gene3D" id="2.60.260.40">
    <property type="entry name" value="q5lls5 like domains"/>
    <property type="match status" value="1"/>
</dbReference>
<proteinExistence type="predicted"/>
<dbReference type="GO" id="GO:0006120">
    <property type="term" value="P:mitochondrial electron transport, NADH to ubiquinone"/>
    <property type="evidence" value="ECO:0007669"/>
    <property type="project" value="TreeGrafter"/>
</dbReference>
<dbReference type="AlphaFoldDB" id="A0A3N4KQ01"/>
<dbReference type="InParanoid" id="A0A3N4KQ01"/>
<evidence type="ECO:0000259" key="2">
    <source>
        <dbReference type="Pfam" id="PF10276"/>
    </source>
</evidence>
<gene>
    <name evidence="3" type="ORF">P167DRAFT_523130</name>
</gene>
<dbReference type="PANTHER" id="PTHR13156">
    <property type="entry name" value="NADH-UBIQUINONE OXIDOREDUCTASE 13 KD-A SUBUNIT"/>
    <property type="match status" value="1"/>
</dbReference>
<organism evidence="3 4">
    <name type="scientific">Morchella conica CCBAS932</name>
    <dbReference type="NCBI Taxonomy" id="1392247"/>
    <lineage>
        <taxon>Eukaryota</taxon>
        <taxon>Fungi</taxon>
        <taxon>Dikarya</taxon>
        <taxon>Ascomycota</taxon>
        <taxon>Pezizomycotina</taxon>
        <taxon>Pezizomycetes</taxon>
        <taxon>Pezizales</taxon>
        <taxon>Morchellaceae</taxon>
        <taxon>Morchella</taxon>
    </lineage>
</organism>
<reference evidence="3 4" key="1">
    <citation type="journal article" date="2018" name="Nat. Ecol. Evol.">
        <title>Pezizomycetes genomes reveal the molecular basis of ectomycorrhizal truffle lifestyle.</title>
        <authorList>
            <person name="Murat C."/>
            <person name="Payen T."/>
            <person name="Noel B."/>
            <person name="Kuo A."/>
            <person name="Morin E."/>
            <person name="Chen J."/>
            <person name="Kohler A."/>
            <person name="Krizsan K."/>
            <person name="Balestrini R."/>
            <person name="Da Silva C."/>
            <person name="Montanini B."/>
            <person name="Hainaut M."/>
            <person name="Levati E."/>
            <person name="Barry K.W."/>
            <person name="Belfiori B."/>
            <person name="Cichocki N."/>
            <person name="Clum A."/>
            <person name="Dockter R.B."/>
            <person name="Fauchery L."/>
            <person name="Guy J."/>
            <person name="Iotti M."/>
            <person name="Le Tacon F."/>
            <person name="Lindquist E.A."/>
            <person name="Lipzen A."/>
            <person name="Malagnac F."/>
            <person name="Mello A."/>
            <person name="Molinier V."/>
            <person name="Miyauchi S."/>
            <person name="Poulain J."/>
            <person name="Riccioni C."/>
            <person name="Rubini A."/>
            <person name="Sitrit Y."/>
            <person name="Splivallo R."/>
            <person name="Traeger S."/>
            <person name="Wang M."/>
            <person name="Zifcakova L."/>
            <person name="Wipf D."/>
            <person name="Zambonelli A."/>
            <person name="Paolocci F."/>
            <person name="Nowrousian M."/>
            <person name="Ottonello S."/>
            <person name="Baldrian P."/>
            <person name="Spatafora J.W."/>
            <person name="Henrissat B."/>
            <person name="Nagy L.G."/>
            <person name="Aury J.M."/>
            <person name="Wincker P."/>
            <person name="Grigoriev I.V."/>
            <person name="Bonfante P."/>
            <person name="Martin F.M."/>
        </authorList>
    </citation>
    <scope>NUCLEOTIDE SEQUENCE [LARGE SCALE GENOMIC DNA]</scope>
    <source>
        <strain evidence="3 4">CCBAS932</strain>
    </source>
</reference>
<dbReference type="EMBL" id="ML119128">
    <property type="protein sequence ID" value="RPB12570.1"/>
    <property type="molecule type" value="Genomic_DNA"/>
</dbReference>
<dbReference type="InterPro" id="IPR019401">
    <property type="entry name" value="Znf_CHCC"/>
</dbReference>
<dbReference type="STRING" id="1392247.A0A3N4KQ01"/>
<evidence type="ECO:0000313" key="3">
    <source>
        <dbReference type="EMBL" id="RPB12570.1"/>
    </source>
</evidence>